<evidence type="ECO:0000313" key="7">
    <source>
        <dbReference type="EMBL" id="CAH1118730.1"/>
    </source>
</evidence>
<protein>
    <recommendedName>
        <fullName evidence="6">TMEM248/TMEM219 domain-containing protein</fullName>
    </recommendedName>
</protein>
<keyword evidence="4 5" id="KW-0472">Membrane</keyword>
<gene>
    <name evidence="7" type="ORF">PHAECO_LOCUS2363</name>
</gene>
<dbReference type="OrthoDB" id="6329605at2759"/>
<evidence type="ECO:0000256" key="4">
    <source>
        <dbReference type="ARBA" id="ARBA00023136"/>
    </source>
</evidence>
<dbReference type="InterPro" id="IPR039493">
    <property type="entry name" value="TMEM248/TMEM219"/>
</dbReference>
<dbReference type="PANTHER" id="PTHR16002">
    <property type="entry name" value="TRANSMEMBRANE PROTEIN 248-LIKE"/>
    <property type="match status" value="1"/>
</dbReference>
<reference evidence="7" key="1">
    <citation type="submission" date="2022-01" db="EMBL/GenBank/DDBJ databases">
        <authorList>
            <person name="King R."/>
        </authorList>
    </citation>
    <scope>NUCLEOTIDE SEQUENCE</scope>
</reference>
<evidence type="ECO:0000256" key="1">
    <source>
        <dbReference type="ARBA" id="ARBA00004370"/>
    </source>
</evidence>
<evidence type="ECO:0000259" key="6">
    <source>
        <dbReference type="Pfam" id="PF14940"/>
    </source>
</evidence>
<evidence type="ECO:0000256" key="2">
    <source>
        <dbReference type="ARBA" id="ARBA00022692"/>
    </source>
</evidence>
<dbReference type="GO" id="GO:0016020">
    <property type="term" value="C:membrane"/>
    <property type="evidence" value="ECO:0007669"/>
    <property type="project" value="UniProtKB-SubCell"/>
</dbReference>
<reference evidence="7" key="2">
    <citation type="submission" date="2022-10" db="EMBL/GenBank/DDBJ databases">
        <authorList>
            <consortium name="ENA_rothamsted_submissions"/>
            <consortium name="culmorum"/>
            <person name="King R."/>
        </authorList>
    </citation>
    <scope>NUCLEOTIDE SEQUENCE</scope>
</reference>
<organism evidence="7 8">
    <name type="scientific">Phaedon cochleariae</name>
    <name type="common">Mustard beetle</name>
    <dbReference type="NCBI Taxonomy" id="80249"/>
    <lineage>
        <taxon>Eukaryota</taxon>
        <taxon>Metazoa</taxon>
        <taxon>Ecdysozoa</taxon>
        <taxon>Arthropoda</taxon>
        <taxon>Hexapoda</taxon>
        <taxon>Insecta</taxon>
        <taxon>Pterygota</taxon>
        <taxon>Neoptera</taxon>
        <taxon>Endopterygota</taxon>
        <taxon>Coleoptera</taxon>
        <taxon>Polyphaga</taxon>
        <taxon>Cucujiformia</taxon>
        <taxon>Chrysomeloidea</taxon>
        <taxon>Chrysomelidae</taxon>
        <taxon>Chrysomelinae</taxon>
        <taxon>Chrysomelini</taxon>
        <taxon>Phaedon</taxon>
    </lineage>
</organism>
<keyword evidence="2 5" id="KW-0812">Transmembrane</keyword>
<evidence type="ECO:0000256" key="5">
    <source>
        <dbReference type="SAM" id="Phobius"/>
    </source>
</evidence>
<feature type="transmembrane region" description="Helical" evidence="5">
    <location>
        <begin position="221"/>
        <end position="245"/>
    </location>
</feature>
<dbReference type="AlphaFoldDB" id="A0A9P0GPA7"/>
<dbReference type="PANTHER" id="PTHR16002:SF4">
    <property type="entry name" value="TMEM248_TMEM219 DOMAIN-CONTAINING PROTEIN"/>
    <property type="match status" value="1"/>
</dbReference>
<evidence type="ECO:0000313" key="8">
    <source>
        <dbReference type="Proteomes" id="UP001153737"/>
    </source>
</evidence>
<accession>A0A9P0GPA7</accession>
<sequence>MLTFIKERPPLVVFFLCLLITSLTLFGFSFYIRNSNDIPDSDAIYDWNQLLKHMNELDVCLKEKPLQQNISINTNSLIEMSTVQTLVNVDVTYFKKYSKIQGLISLKGWHSMCPKNHQTPSSFEIFFEIPKTPANVSAVDICVNLRGPSEYLPIFSEPNCLVSSIPSQIEDDLPIGYLNTTRKAKYDDQFCLGQRFTKMSFYPQKNDLIANSLGNNEKSLIFVHLLWTSCILIFIIIVILIYGILHGDNSKFDKYIEKCTNLIQHR</sequence>
<dbReference type="InterPro" id="IPR039587">
    <property type="entry name" value="TMEM248/TMEM219_dom"/>
</dbReference>
<comment type="subcellular location">
    <subcellularLocation>
        <location evidence="1">Membrane</location>
    </subcellularLocation>
</comment>
<dbReference type="Pfam" id="PF14940">
    <property type="entry name" value="TMEM219"/>
    <property type="match status" value="1"/>
</dbReference>
<keyword evidence="3 5" id="KW-1133">Transmembrane helix</keyword>
<feature type="domain" description="TMEM248/TMEM219" evidence="6">
    <location>
        <begin position="3"/>
        <end position="107"/>
    </location>
</feature>
<dbReference type="Proteomes" id="UP001153737">
    <property type="component" value="Chromosome 11"/>
</dbReference>
<name>A0A9P0GPA7_PHACE</name>
<keyword evidence="8" id="KW-1185">Reference proteome</keyword>
<proteinExistence type="predicted"/>
<dbReference type="EMBL" id="OU896717">
    <property type="protein sequence ID" value="CAH1118730.1"/>
    <property type="molecule type" value="Genomic_DNA"/>
</dbReference>
<evidence type="ECO:0000256" key="3">
    <source>
        <dbReference type="ARBA" id="ARBA00022989"/>
    </source>
</evidence>
<feature type="transmembrane region" description="Helical" evidence="5">
    <location>
        <begin position="12"/>
        <end position="32"/>
    </location>
</feature>